<name>D7TPU0_VITVI</name>
<organism evidence="1 2">
    <name type="scientific">Vitis vinifera</name>
    <name type="common">Grape</name>
    <dbReference type="NCBI Taxonomy" id="29760"/>
    <lineage>
        <taxon>Eukaryota</taxon>
        <taxon>Viridiplantae</taxon>
        <taxon>Streptophyta</taxon>
        <taxon>Embryophyta</taxon>
        <taxon>Tracheophyta</taxon>
        <taxon>Spermatophyta</taxon>
        <taxon>Magnoliopsida</taxon>
        <taxon>eudicotyledons</taxon>
        <taxon>Gunneridae</taxon>
        <taxon>Pentapetalae</taxon>
        <taxon>rosids</taxon>
        <taxon>Vitales</taxon>
        <taxon>Vitaceae</taxon>
        <taxon>Viteae</taxon>
        <taxon>Vitis</taxon>
    </lineage>
</organism>
<sequence length="22" mass="2639">MWRGLLKLNLFKKGPLFLVDCF</sequence>
<dbReference type="PaxDb" id="29760-VIT_03s0063g01610.t01"/>
<evidence type="ECO:0000313" key="2">
    <source>
        <dbReference type="Proteomes" id="UP000009183"/>
    </source>
</evidence>
<dbReference type="EMBL" id="FN596006">
    <property type="protein sequence ID" value="CBI32513.3"/>
    <property type="molecule type" value="Genomic_DNA"/>
</dbReference>
<dbReference type="InParanoid" id="D7TPU0"/>
<dbReference type="HOGENOM" id="CLU_3425444_0_0_1"/>
<proteinExistence type="predicted"/>
<dbReference type="Proteomes" id="UP000009183">
    <property type="component" value="Chromosome 3"/>
</dbReference>
<reference evidence="2" key="1">
    <citation type="journal article" date="2007" name="Nature">
        <title>The grapevine genome sequence suggests ancestral hexaploidization in major angiosperm phyla.</title>
        <authorList>
            <consortium name="The French-Italian Public Consortium for Grapevine Genome Characterization."/>
            <person name="Jaillon O."/>
            <person name="Aury J.-M."/>
            <person name="Noel B."/>
            <person name="Policriti A."/>
            <person name="Clepet C."/>
            <person name="Casagrande A."/>
            <person name="Choisne N."/>
            <person name="Aubourg S."/>
            <person name="Vitulo N."/>
            <person name="Jubin C."/>
            <person name="Vezzi A."/>
            <person name="Legeai F."/>
            <person name="Hugueney P."/>
            <person name="Dasilva C."/>
            <person name="Horner D."/>
            <person name="Mica E."/>
            <person name="Jublot D."/>
            <person name="Poulain J."/>
            <person name="Bruyere C."/>
            <person name="Billault A."/>
            <person name="Segurens B."/>
            <person name="Gouyvenoux M."/>
            <person name="Ugarte E."/>
            <person name="Cattonaro F."/>
            <person name="Anthouard V."/>
            <person name="Vico V."/>
            <person name="Del Fabbro C."/>
            <person name="Alaux M."/>
            <person name="Di Gaspero G."/>
            <person name="Dumas V."/>
            <person name="Felice N."/>
            <person name="Paillard S."/>
            <person name="Juman I."/>
            <person name="Moroldo M."/>
            <person name="Scalabrin S."/>
            <person name="Canaguier A."/>
            <person name="Le Clainche I."/>
            <person name="Malacrida G."/>
            <person name="Durand E."/>
            <person name="Pesole G."/>
            <person name="Laucou V."/>
            <person name="Chatelet P."/>
            <person name="Merdinoglu D."/>
            <person name="Delledonne M."/>
            <person name="Pezzotti M."/>
            <person name="Lecharny A."/>
            <person name="Scarpelli C."/>
            <person name="Artiguenave F."/>
            <person name="Pe M.E."/>
            <person name="Valle G."/>
            <person name="Morgante M."/>
            <person name="Caboche M."/>
            <person name="Adam-Blondon A.-F."/>
            <person name="Weissenbach J."/>
            <person name="Quetier F."/>
            <person name="Wincker P."/>
        </authorList>
    </citation>
    <scope>NUCLEOTIDE SEQUENCE [LARGE SCALE GENOMIC DNA]</scope>
    <source>
        <strain evidence="2">cv. Pinot noir / PN40024</strain>
    </source>
</reference>
<evidence type="ECO:0000313" key="1">
    <source>
        <dbReference type="EMBL" id="CBI32513.3"/>
    </source>
</evidence>
<keyword evidence="2" id="KW-1185">Reference proteome</keyword>
<protein>
    <submittedName>
        <fullName evidence="1">Uncharacterized protein</fullName>
    </submittedName>
</protein>
<accession>D7TPU0</accession>
<dbReference type="AlphaFoldDB" id="D7TPU0"/>
<gene>
    <name evidence="1" type="ordered locus">VIT_03s0063g01610</name>
</gene>